<reference evidence="1 2" key="1">
    <citation type="journal article" date="2016" name="Nat. Commun.">
        <title>Thousands of microbial genomes shed light on interconnected biogeochemical processes in an aquifer system.</title>
        <authorList>
            <person name="Anantharaman K."/>
            <person name="Brown C.T."/>
            <person name="Hug L.A."/>
            <person name="Sharon I."/>
            <person name="Castelle C.J."/>
            <person name="Probst A.J."/>
            <person name="Thomas B.C."/>
            <person name="Singh A."/>
            <person name="Wilkins M.J."/>
            <person name="Karaoz U."/>
            <person name="Brodie E.L."/>
            <person name="Williams K.H."/>
            <person name="Hubbard S.S."/>
            <person name="Banfield J.F."/>
        </authorList>
    </citation>
    <scope>NUCLEOTIDE SEQUENCE [LARGE SCALE GENOMIC DNA]</scope>
</reference>
<dbReference type="CDD" id="cd07067">
    <property type="entry name" value="HP_PGM_like"/>
    <property type="match status" value="1"/>
</dbReference>
<dbReference type="Pfam" id="PF00300">
    <property type="entry name" value="His_Phos_1"/>
    <property type="match status" value="1"/>
</dbReference>
<dbReference type="SUPFAM" id="SSF53254">
    <property type="entry name" value="Phosphoglycerate mutase-like"/>
    <property type="match status" value="1"/>
</dbReference>
<dbReference type="InterPro" id="IPR013078">
    <property type="entry name" value="His_Pase_superF_clade-1"/>
</dbReference>
<dbReference type="SMART" id="SM00855">
    <property type="entry name" value="PGAM"/>
    <property type="match status" value="1"/>
</dbReference>
<dbReference type="PANTHER" id="PTHR48100:SF1">
    <property type="entry name" value="HISTIDINE PHOSPHATASE FAMILY PROTEIN-RELATED"/>
    <property type="match status" value="1"/>
</dbReference>
<evidence type="ECO:0000313" key="2">
    <source>
        <dbReference type="Proteomes" id="UP000177306"/>
    </source>
</evidence>
<name>A0A1F6EFZ6_9BACT</name>
<dbReference type="GO" id="GO:0016791">
    <property type="term" value="F:phosphatase activity"/>
    <property type="evidence" value="ECO:0007669"/>
    <property type="project" value="TreeGrafter"/>
</dbReference>
<comment type="caution">
    <text evidence="1">The sequence shown here is derived from an EMBL/GenBank/DDBJ whole genome shotgun (WGS) entry which is preliminary data.</text>
</comment>
<evidence type="ECO:0008006" key="3">
    <source>
        <dbReference type="Google" id="ProtNLM"/>
    </source>
</evidence>
<accession>A0A1F6EFZ6</accession>
<dbReference type="PANTHER" id="PTHR48100">
    <property type="entry name" value="BROAD-SPECIFICITY PHOSPHATASE YOR283W-RELATED"/>
    <property type="match status" value="1"/>
</dbReference>
<organism evidence="1 2">
    <name type="scientific">Candidatus Kaiserbacteria bacterium RIFCSPLOWO2_01_FULL_53_17</name>
    <dbReference type="NCBI Taxonomy" id="1798511"/>
    <lineage>
        <taxon>Bacteria</taxon>
        <taxon>Candidatus Kaiseribacteriota</taxon>
    </lineage>
</organism>
<dbReference type="InterPro" id="IPR029033">
    <property type="entry name" value="His_PPase_superfam"/>
</dbReference>
<protein>
    <recommendedName>
        <fullName evidence="3">Phosphoglycerate mutase</fullName>
    </recommendedName>
</protein>
<evidence type="ECO:0000313" key="1">
    <source>
        <dbReference type="EMBL" id="OGG72577.1"/>
    </source>
</evidence>
<dbReference type="GO" id="GO:0005737">
    <property type="term" value="C:cytoplasm"/>
    <property type="evidence" value="ECO:0007669"/>
    <property type="project" value="TreeGrafter"/>
</dbReference>
<proteinExistence type="predicted"/>
<dbReference type="Proteomes" id="UP000177306">
    <property type="component" value="Unassembled WGS sequence"/>
</dbReference>
<dbReference type="PIRSF" id="PIRSF000709">
    <property type="entry name" value="6PFK_2-Ptase"/>
    <property type="match status" value="1"/>
</dbReference>
<dbReference type="Gene3D" id="3.40.50.1240">
    <property type="entry name" value="Phosphoglycerate mutase-like"/>
    <property type="match status" value="1"/>
</dbReference>
<dbReference type="EMBL" id="MFLY01000039">
    <property type="protein sequence ID" value="OGG72577.1"/>
    <property type="molecule type" value="Genomic_DNA"/>
</dbReference>
<dbReference type="InterPro" id="IPR050275">
    <property type="entry name" value="PGM_Phosphatase"/>
</dbReference>
<gene>
    <name evidence="1" type="ORF">A3A38_04620</name>
</gene>
<dbReference type="AlphaFoldDB" id="A0A1F6EFZ6"/>
<sequence>MRVLFIRHGRTAVNIKGGVHQVDDTAGLDEVGRKQIEEAAEICRQQKVGVIYSSPERRAVESAQIIGGKLNVEPIIEPGLAERNWGEWSEKTWEEVLAQLQTMSLEERYSFIPPGGESWGQTEIRLVDSMSEIIKRPHKRVAIITHGGVMRVLMPVLKNEPKESSFKYDFLNGSITSFEYKDGHWGLISENDVSHLIEVDSG</sequence>